<dbReference type="PATRIC" id="fig|69.6.peg.1771"/>
<comment type="similarity">
    <text evidence="3 11">Belongs to the membrane-bound acyltransferase family.</text>
</comment>
<keyword evidence="6 11" id="KW-0812">Transmembrane</keyword>
<dbReference type="AlphaFoldDB" id="A0A0S2DFE2"/>
<dbReference type="OrthoDB" id="139172at2"/>
<evidence type="ECO:0000256" key="6">
    <source>
        <dbReference type="ARBA" id="ARBA00022692"/>
    </source>
</evidence>
<evidence type="ECO:0000256" key="1">
    <source>
        <dbReference type="ARBA" id="ARBA00004651"/>
    </source>
</evidence>
<dbReference type="Proteomes" id="UP000061569">
    <property type="component" value="Chromosome"/>
</dbReference>
<name>A0A0S2DFE2_LYSEN</name>
<proteinExistence type="inferred from homology"/>
<keyword evidence="4 11" id="KW-1003">Cell membrane</keyword>
<dbReference type="PANTHER" id="PTHR13285">
    <property type="entry name" value="ACYLTRANSFERASE"/>
    <property type="match status" value="1"/>
</dbReference>
<dbReference type="EMBL" id="CP013140">
    <property type="protein sequence ID" value="ALN57152.1"/>
    <property type="molecule type" value="Genomic_DNA"/>
</dbReference>
<evidence type="ECO:0000256" key="9">
    <source>
        <dbReference type="ARBA" id="ARBA00023136"/>
    </source>
</evidence>
<dbReference type="UniPathway" id="UPA00286"/>
<dbReference type="GO" id="GO:0005886">
    <property type="term" value="C:plasma membrane"/>
    <property type="evidence" value="ECO:0007669"/>
    <property type="project" value="UniProtKB-SubCell"/>
</dbReference>
<dbReference type="PANTHER" id="PTHR13285:SF23">
    <property type="entry name" value="TEICHOIC ACID D-ALANYLTRANSFERASE"/>
    <property type="match status" value="1"/>
</dbReference>
<evidence type="ECO:0000313" key="13">
    <source>
        <dbReference type="Proteomes" id="UP000061569"/>
    </source>
</evidence>
<dbReference type="PIRSF" id="PIRSF500217">
    <property type="entry name" value="AlgI"/>
    <property type="match status" value="1"/>
</dbReference>
<gene>
    <name evidence="12" type="ORF">GLE_1799</name>
</gene>
<dbReference type="InterPro" id="IPR051085">
    <property type="entry name" value="MB_O-acyltransferase"/>
</dbReference>
<dbReference type="EC" id="2.3.1.-" evidence="11"/>
<dbReference type="KEGG" id="lez:GLE_1799"/>
<dbReference type="RefSeq" id="WP_057947057.1">
    <property type="nucleotide sequence ID" value="NZ_CP067396.1"/>
</dbReference>
<protein>
    <recommendedName>
        <fullName evidence="11">Probable alginate O-acetylase</fullName>
        <ecNumber evidence="11">2.3.1.-</ecNumber>
    </recommendedName>
</protein>
<reference evidence="12 13" key="1">
    <citation type="submission" date="2015-11" db="EMBL/GenBank/DDBJ databases">
        <title>Genome sequences of Lysobacter enzymogenes strain C3 and Lysobacter antibioticus ATCC 29479.</title>
        <authorList>
            <person name="Kobayashi D.Y."/>
        </authorList>
    </citation>
    <scope>NUCLEOTIDE SEQUENCE [LARGE SCALE GENOMIC DNA]</scope>
    <source>
        <strain evidence="12 13">C3</strain>
    </source>
</reference>
<keyword evidence="5 11" id="KW-0808">Transferase</keyword>
<keyword evidence="10 11" id="KW-0012">Acyltransferase</keyword>
<evidence type="ECO:0000256" key="11">
    <source>
        <dbReference type="PIRNR" id="PIRNR016636"/>
    </source>
</evidence>
<dbReference type="InterPro" id="IPR004299">
    <property type="entry name" value="MBOAT_fam"/>
</dbReference>
<evidence type="ECO:0000256" key="4">
    <source>
        <dbReference type="ARBA" id="ARBA00022475"/>
    </source>
</evidence>
<dbReference type="Pfam" id="PF03062">
    <property type="entry name" value="MBOAT"/>
    <property type="match status" value="1"/>
</dbReference>
<dbReference type="GO" id="GO:0042121">
    <property type="term" value="P:alginic acid biosynthetic process"/>
    <property type="evidence" value="ECO:0007669"/>
    <property type="project" value="UniProtKB-UniRule"/>
</dbReference>
<dbReference type="GO" id="GO:0016746">
    <property type="term" value="F:acyltransferase activity"/>
    <property type="evidence" value="ECO:0007669"/>
    <property type="project" value="UniProtKB-KW"/>
</dbReference>
<keyword evidence="8" id="KW-1133">Transmembrane helix</keyword>
<accession>A0A0S2DFE2</accession>
<evidence type="ECO:0000256" key="7">
    <source>
        <dbReference type="ARBA" id="ARBA00022841"/>
    </source>
</evidence>
<dbReference type="PIRSF" id="PIRSF016636">
    <property type="entry name" value="AlgI_DltB"/>
    <property type="match status" value="1"/>
</dbReference>
<keyword evidence="7 11" id="KW-0016">Alginate biosynthesis</keyword>
<evidence type="ECO:0000256" key="5">
    <source>
        <dbReference type="ARBA" id="ARBA00022679"/>
    </source>
</evidence>
<comment type="subcellular location">
    <subcellularLocation>
        <location evidence="11">Cell inner membrane</location>
    </subcellularLocation>
    <subcellularLocation>
        <location evidence="1">Cell membrane</location>
        <topology evidence="1">Multi-pass membrane protein</topology>
    </subcellularLocation>
</comment>
<comment type="pathway">
    <text evidence="2 11">Glycan biosynthesis; alginate biosynthesis.</text>
</comment>
<keyword evidence="9 11" id="KW-0472">Membrane</keyword>
<keyword evidence="11" id="KW-0997">Cell inner membrane</keyword>
<evidence type="ECO:0000256" key="2">
    <source>
        <dbReference type="ARBA" id="ARBA00005182"/>
    </source>
</evidence>
<evidence type="ECO:0000256" key="8">
    <source>
        <dbReference type="ARBA" id="ARBA00022989"/>
    </source>
</evidence>
<evidence type="ECO:0000313" key="12">
    <source>
        <dbReference type="EMBL" id="ALN57152.1"/>
    </source>
</evidence>
<dbReference type="STRING" id="69.GLE_1799"/>
<dbReference type="InterPro" id="IPR024194">
    <property type="entry name" value="Ac/AlaTfrase_AlgI/DltB"/>
</dbReference>
<evidence type="ECO:0000256" key="3">
    <source>
        <dbReference type="ARBA" id="ARBA00010323"/>
    </source>
</evidence>
<dbReference type="InterPro" id="IPR028362">
    <property type="entry name" value="AlgI"/>
</dbReference>
<sequence>MVFSSPAFLFVFFPLFFGLYFLLPRALRNAWILLSSVLFYALGAGPFTLLPLGLVAANWALSHLIERLRDRRIGALPADRLALWLGVAMNLIPLLLFKYLVFFAQIAADFLGPMAAFDPAKLGWILPLGISFYSFHFISYLVDVYQRHIPAERSVAKFAIYIFLFPHLVAGPIVRFAEIKSQLGIERRGLVGRDVYWGLLIFIVGLAKKILIADPLGSVVDVVHSGDLHLSTYSAWLAALCYSFQIYFDFSGYTDMAIGMARMMGFRFPQNFDRPYTSHSVTEFWRRWHMTLSRWFRDYLYIPLGGNRGSAQRTYFNLLVIFVLCGLWHGAAYTFLVWGLGHGLLLVLERAKLLRLQNLPAANLWVFALVTLLWVPFRSKDLATTGKLLKAMFGLEPSVPLWVEANRMLANPKILFLLALAALICLIGRPTFDKLRSFSFKTPALMPVYCAVLYFLACISVVESGFNPFIYFQF</sequence>
<organism evidence="12 13">
    <name type="scientific">Lysobacter enzymogenes</name>
    <dbReference type="NCBI Taxonomy" id="69"/>
    <lineage>
        <taxon>Bacteria</taxon>
        <taxon>Pseudomonadati</taxon>
        <taxon>Pseudomonadota</taxon>
        <taxon>Gammaproteobacteria</taxon>
        <taxon>Lysobacterales</taxon>
        <taxon>Lysobacteraceae</taxon>
        <taxon>Lysobacter</taxon>
    </lineage>
</organism>
<evidence type="ECO:0000256" key="10">
    <source>
        <dbReference type="ARBA" id="ARBA00023315"/>
    </source>
</evidence>